<evidence type="ECO:0000256" key="11">
    <source>
        <dbReference type="ARBA" id="ARBA00023136"/>
    </source>
</evidence>
<organism evidence="24 25">
    <name type="scientific">Henningerozyma blattae (strain ATCC 34711 / CBS 6284 / DSM 70876 / NBRC 10599 / NRRL Y-10934 / UCD 77-7)</name>
    <name type="common">Yeast</name>
    <name type="synonym">Tetrapisispora blattae</name>
    <dbReference type="NCBI Taxonomy" id="1071380"/>
    <lineage>
        <taxon>Eukaryota</taxon>
        <taxon>Fungi</taxon>
        <taxon>Dikarya</taxon>
        <taxon>Ascomycota</taxon>
        <taxon>Saccharomycotina</taxon>
        <taxon>Saccharomycetes</taxon>
        <taxon>Saccharomycetales</taxon>
        <taxon>Saccharomycetaceae</taxon>
        <taxon>Henningerozyma</taxon>
    </lineage>
</organism>
<dbReference type="PANTHER" id="PTHR10963:SF68">
    <property type="entry name" value="GLYCOSIDASE CRH1-RELATED"/>
    <property type="match status" value="1"/>
</dbReference>
<keyword evidence="11 18" id="KW-0472">Membrane</keyword>
<dbReference type="RefSeq" id="XP_004179012.1">
    <property type="nucleotide sequence ID" value="XM_004178964.1"/>
</dbReference>
<evidence type="ECO:0000256" key="14">
    <source>
        <dbReference type="ARBA" id="ARBA00023288"/>
    </source>
</evidence>
<dbReference type="PROSITE" id="PS51762">
    <property type="entry name" value="GH16_2"/>
    <property type="match status" value="1"/>
</dbReference>
<evidence type="ECO:0000256" key="3">
    <source>
        <dbReference type="ARBA" id="ARBA00004589"/>
    </source>
</evidence>
<feature type="region of interest" description="Disordered" evidence="21">
    <location>
        <begin position="291"/>
        <end position="310"/>
    </location>
</feature>
<feature type="active site" description="Proton donor" evidence="19">
    <location>
        <position position="126"/>
    </location>
</feature>
<feature type="compositionally biased region" description="Low complexity" evidence="21">
    <location>
        <begin position="296"/>
        <end position="310"/>
    </location>
</feature>
<feature type="active site" description="Nucleophile" evidence="19">
    <location>
        <position position="122"/>
    </location>
</feature>
<evidence type="ECO:0000256" key="1">
    <source>
        <dbReference type="ARBA" id="ARBA00000822"/>
    </source>
</evidence>
<keyword evidence="14" id="KW-0449">Lipoprotein</keyword>
<dbReference type="InterPro" id="IPR017168">
    <property type="entry name" value="CHR-like"/>
</dbReference>
<evidence type="ECO:0000256" key="12">
    <source>
        <dbReference type="ARBA" id="ARBA00023157"/>
    </source>
</evidence>
<reference evidence="24 25" key="1">
    <citation type="journal article" date="2011" name="Proc. Natl. Acad. Sci. U.S.A.">
        <title>Evolutionary erosion of yeast sex chromosomes by mating-type switching accidents.</title>
        <authorList>
            <person name="Gordon J.L."/>
            <person name="Armisen D."/>
            <person name="Proux-Wera E."/>
            <person name="Oheigeartaigh S.S."/>
            <person name="Byrne K.P."/>
            <person name="Wolfe K.H."/>
        </authorList>
    </citation>
    <scope>NUCLEOTIDE SEQUENCE [LARGE SCALE GENOMIC DNA]</scope>
    <source>
        <strain evidence="25">ATCC 34711 / CBS 6284 / DSM 70876 / NBRC 10599 / NRRL Y-10934 / UCD 77-7</strain>
    </source>
</reference>
<keyword evidence="9 22" id="KW-0732">Signal</keyword>
<dbReference type="STRING" id="1071380.I2GZE1"/>
<dbReference type="PANTHER" id="PTHR10963">
    <property type="entry name" value="GLYCOSYL HYDROLASE-RELATED"/>
    <property type="match status" value="1"/>
</dbReference>
<evidence type="ECO:0000256" key="9">
    <source>
        <dbReference type="ARBA" id="ARBA00022729"/>
    </source>
</evidence>
<feature type="region of interest" description="Disordered" evidence="21">
    <location>
        <begin position="316"/>
        <end position="440"/>
    </location>
</feature>
<dbReference type="HOGENOM" id="CLU_027506_2_2_1"/>
<feature type="compositionally biased region" description="Low complexity" evidence="21">
    <location>
        <begin position="316"/>
        <end position="430"/>
    </location>
</feature>
<accession>I2GZE1</accession>
<proteinExistence type="inferred from homology"/>
<evidence type="ECO:0000256" key="8">
    <source>
        <dbReference type="ARBA" id="ARBA00022679"/>
    </source>
</evidence>
<comment type="similarity">
    <text evidence="17">Belongs to the glycosyl hydrolase 16 family. CRH1 subfamily.</text>
</comment>
<keyword evidence="25" id="KW-1185">Reference proteome</keyword>
<evidence type="ECO:0000313" key="25">
    <source>
        <dbReference type="Proteomes" id="UP000002866"/>
    </source>
</evidence>
<dbReference type="OrthoDB" id="4781at2759"/>
<dbReference type="OMA" id="HNMIATE"/>
<keyword evidence="6" id="KW-0336">GPI-anchor</keyword>
<keyword evidence="7" id="KW-0328">Glycosyltransferase</keyword>
<dbReference type="FunFam" id="2.60.120.200:FF:000162">
    <property type="entry name" value="Glycosidase"/>
    <property type="match status" value="1"/>
</dbReference>
<keyword evidence="10 18" id="KW-0378">Hydrolase</keyword>
<evidence type="ECO:0000256" key="20">
    <source>
        <dbReference type="PIRSR" id="PIRSR037299-2"/>
    </source>
</evidence>
<evidence type="ECO:0000256" key="4">
    <source>
        <dbReference type="ARBA" id="ARBA00022512"/>
    </source>
</evidence>
<gene>
    <name evidence="24" type="primary">TBLA0B06710</name>
    <name evidence="24" type="ORF">TBLA_0B06710</name>
</gene>
<dbReference type="GO" id="GO:0005975">
    <property type="term" value="P:carbohydrate metabolic process"/>
    <property type="evidence" value="ECO:0007669"/>
    <property type="project" value="InterPro"/>
</dbReference>
<dbReference type="GO" id="GO:0009277">
    <property type="term" value="C:fungal-type cell wall"/>
    <property type="evidence" value="ECO:0007669"/>
    <property type="project" value="UniProtKB-ARBA"/>
</dbReference>
<dbReference type="InterPro" id="IPR013320">
    <property type="entry name" value="ConA-like_dom_sf"/>
</dbReference>
<dbReference type="PIRSF" id="PIRSF037299">
    <property type="entry name" value="Glycosidase_CRH1_prd"/>
    <property type="match status" value="1"/>
</dbReference>
<evidence type="ECO:0000256" key="6">
    <source>
        <dbReference type="ARBA" id="ARBA00022622"/>
    </source>
</evidence>
<feature type="signal peptide" evidence="22">
    <location>
        <begin position="1"/>
        <end position="23"/>
    </location>
</feature>
<dbReference type="SUPFAM" id="SSF49899">
    <property type="entry name" value="Concanavalin A-like lectins/glucanases"/>
    <property type="match status" value="1"/>
</dbReference>
<dbReference type="GO" id="GO:0008843">
    <property type="term" value="F:endochitinase activity"/>
    <property type="evidence" value="ECO:0007669"/>
    <property type="project" value="UniProtKB-EC"/>
</dbReference>
<evidence type="ECO:0000259" key="23">
    <source>
        <dbReference type="PROSITE" id="PS51762"/>
    </source>
</evidence>
<dbReference type="Proteomes" id="UP000002866">
    <property type="component" value="Chromosome 2"/>
</dbReference>
<dbReference type="EMBL" id="HE806317">
    <property type="protein sequence ID" value="CCH59493.1"/>
    <property type="molecule type" value="Genomic_DNA"/>
</dbReference>
<evidence type="ECO:0000256" key="15">
    <source>
        <dbReference type="ARBA" id="ARBA00023295"/>
    </source>
</evidence>
<feature type="chain" id="PRO_5003660026" description="Crh-like protein" evidence="22">
    <location>
        <begin position="24"/>
        <end position="483"/>
    </location>
</feature>
<comment type="catalytic activity">
    <reaction evidence="1">
        <text>Random endo-hydrolysis of N-acetyl-beta-D-glucosaminide (1-&gt;4)-beta-linkages in chitin and chitodextrins.</text>
        <dbReference type="EC" id="3.2.1.14"/>
    </reaction>
</comment>
<evidence type="ECO:0000256" key="18">
    <source>
        <dbReference type="PIRNR" id="PIRNR037299"/>
    </source>
</evidence>
<dbReference type="GeneID" id="14494329"/>
<evidence type="ECO:0000256" key="2">
    <source>
        <dbReference type="ARBA" id="ARBA00004191"/>
    </source>
</evidence>
<keyword evidence="16" id="KW-0961">Cell wall biogenesis/degradation</keyword>
<dbReference type="GO" id="GO:0031505">
    <property type="term" value="P:fungal-type cell wall organization"/>
    <property type="evidence" value="ECO:0007669"/>
    <property type="project" value="UniProtKB-ARBA"/>
</dbReference>
<keyword evidence="4" id="KW-0134">Cell wall</keyword>
<dbReference type="Gene3D" id="2.60.120.200">
    <property type="match status" value="1"/>
</dbReference>
<evidence type="ECO:0000313" key="24">
    <source>
        <dbReference type="EMBL" id="CCH59493.1"/>
    </source>
</evidence>
<evidence type="ECO:0000256" key="19">
    <source>
        <dbReference type="PIRSR" id="PIRSR037299-1"/>
    </source>
</evidence>
<dbReference type="eggNOG" id="ENOG502QQ71">
    <property type="taxonomic scope" value="Eukaryota"/>
</dbReference>
<dbReference type="GO" id="GO:0098552">
    <property type="term" value="C:side of membrane"/>
    <property type="evidence" value="ECO:0007669"/>
    <property type="project" value="UniProtKB-KW"/>
</dbReference>
<feature type="disulfide bond" evidence="20">
    <location>
        <begin position="28"/>
        <end position="36"/>
    </location>
</feature>
<dbReference type="InterPro" id="IPR000757">
    <property type="entry name" value="Beta-glucanase-like"/>
</dbReference>
<dbReference type="GO" id="GO:0016757">
    <property type="term" value="F:glycosyltransferase activity"/>
    <property type="evidence" value="ECO:0007669"/>
    <property type="project" value="UniProtKB-KW"/>
</dbReference>
<evidence type="ECO:0000256" key="5">
    <source>
        <dbReference type="ARBA" id="ARBA00022525"/>
    </source>
</evidence>
<dbReference type="FunCoup" id="I2GZE1">
    <property type="interactions" value="44"/>
</dbReference>
<evidence type="ECO:0000256" key="17">
    <source>
        <dbReference type="ARBA" id="ARBA00038074"/>
    </source>
</evidence>
<keyword evidence="8" id="KW-0808">Transferase</keyword>
<dbReference type="Pfam" id="PF00722">
    <property type="entry name" value="Glyco_hydro_16"/>
    <property type="match status" value="1"/>
</dbReference>
<feature type="domain" description="GH16" evidence="23">
    <location>
        <begin position="22"/>
        <end position="237"/>
    </location>
</feature>
<keyword evidence="13" id="KW-0325">Glycoprotein</keyword>
<dbReference type="PROSITE" id="PS51257">
    <property type="entry name" value="PROKAR_LIPOPROTEIN"/>
    <property type="match status" value="1"/>
</dbReference>
<evidence type="ECO:0000256" key="21">
    <source>
        <dbReference type="SAM" id="MobiDB-lite"/>
    </source>
</evidence>
<comment type="subcellular location">
    <subcellularLocation>
        <location evidence="3">Membrane</location>
        <topology evidence="3">Lipid-anchor</topology>
        <topology evidence="3">GPI-anchor</topology>
    </subcellularLocation>
    <subcellularLocation>
        <location evidence="2">Secreted</location>
        <location evidence="2">Cell wall</location>
    </subcellularLocation>
</comment>
<evidence type="ECO:0000256" key="10">
    <source>
        <dbReference type="ARBA" id="ARBA00022801"/>
    </source>
</evidence>
<evidence type="ECO:0000256" key="22">
    <source>
        <dbReference type="SAM" id="SignalP"/>
    </source>
</evidence>
<protein>
    <recommendedName>
        <fullName evidence="18">Crh-like protein</fullName>
        <ecNumber evidence="18">3.2.-.-</ecNumber>
    </recommendedName>
</protein>
<dbReference type="AlphaFoldDB" id="I2GZE1"/>
<dbReference type="CDD" id="cd02183">
    <property type="entry name" value="GH16_fungal_CRH1_transglycosylase"/>
    <property type="match status" value="1"/>
</dbReference>
<evidence type="ECO:0000256" key="13">
    <source>
        <dbReference type="ARBA" id="ARBA00023180"/>
    </source>
</evidence>
<keyword evidence="5" id="KW-0964">Secreted</keyword>
<evidence type="ECO:0000256" key="7">
    <source>
        <dbReference type="ARBA" id="ARBA00022676"/>
    </source>
</evidence>
<evidence type="ECO:0000256" key="16">
    <source>
        <dbReference type="ARBA" id="ARBA00023316"/>
    </source>
</evidence>
<dbReference type="EC" id="3.2.-.-" evidence="18"/>
<name>I2GZE1_HENB6</name>
<dbReference type="KEGG" id="tbl:TBLA_0B06710"/>
<dbReference type="InParanoid" id="I2GZE1"/>
<keyword evidence="12 20" id="KW-1015">Disulfide bond</keyword>
<sequence length="483" mass="50214">MVNLSLKSSIVAASTLLPALTQATTTACNPLKSTDCPADTALGTSFSEDFSSESKWFTSLGNPGKISYSDDGVSITLEKRFDNPSLKSNFYIMYGKFEVIAQCAPGTGMVSSVFLQSDDLDELDIEWLGGDDTQVQSNFFSKGDVTTYDRGAFHSVNQPQTTFHNYTLDWAEDQTVWYVDGVPVRTLLSNNPEGYPQSPMALFMGIWAGGDPSNEPGTIEWAGGSTDYSQAPFSMVIKKLVVTDYSSGDKYSYGDQSGDASSIEAENGSVNGRYNQAQVEFAKLVDGESVSGLKDTSFSTTKTSSSSATSSAASSAISSSAPSSAISSSAASSSTTSSSAAESSSSRKSSSSSSSSATKSSASSSSSSSTKKAQSSTAQQSSSNNTSSTALDNDSESSITPSSSATSESKTSKTTKASSAHSSSKSTNKAVSKEVSTGSSTMTTSLISSDATIATAIISDNAGHMQMVNNFMAFVILCIVALI</sequence>
<keyword evidence="15" id="KW-0326">Glycosidase</keyword>
<dbReference type="InterPro" id="IPR050546">
    <property type="entry name" value="Glycosyl_Hydrlase_16"/>
</dbReference>